<dbReference type="RefSeq" id="WP_132109718.1">
    <property type="nucleotide sequence ID" value="NZ_SMFO01000003.1"/>
</dbReference>
<organism evidence="3 4">
    <name type="scientific">Flavobacterium hiemivividum</name>
    <dbReference type="NCBI Taxonomy" id="2541734"/>
    <lineage>
        <taxon>Bacteria</taxon>
        <taxon>Pseudomonadati</taxon>
        <taxon>Bacteroidota</taxon>
        <taxon>Flavobacteriia</taxon>
        <taxon>Flavobacteriales</taxon>
        <taxon>Flavobacteriaceae</taxon>
        <taxon>Flavobacterium</taxon>
    </lineage>
</organism>
<keyword evidence="4" id="KW-1185">Reference proteome</keyword>
<keyword evidence="2" id="KW-0472">Membrane</keyword>
<proteinExistence type="predicted"/>
<gene>
    <name evidence="3" type="ORF">E0F98_06010</name>
</gene>
<feature type="transmembrane region" description="Helical" evidence="2">
    <location>
        <begin position="47"/>
        <end position="68"/>
    </location>
</feature>
<dbReference type="SUPFAM" id="SSF56925">
    <property type="entry name" value="OMPA-like"/>
    <property type="match status" value="1"/>
</dbReference>
<feature type="compositionally biased region" description="Basic and acidic residues" evidence="1">
    <location>
        <begin position="185"/>
        <end position="197"/>
    </location>
</feature>
<evidence type="ECO:0000313" key="3">
    <source>
        <dbReference type="EMBL" id="TDE04895.1"/>
    </source>
</evidence>
<evidence type="ECO:0000256" key="1">
    <source>
        <dbReference type="SAM" id="MobiDB-lite"/>
    </source>
</evidence>
<reference evidence="3 4" key="1">
    <citation type="submission" date="2019-03" db="EMBL/GenBank/DDBJ databases">
        <title>Flavobacterium TSA-D2 sp. nov., isolated from arctic soil.</title>
        <authorList>
            <person name="Chaudhary D.K."/>
        </authorList>
    </citation>
    <scope>NUCLEOTIDE SEQUENCE [LARGE SCALE GENOMIC DNA]</scope>
    <source>
        <strain evidence="3 4">TSA-D2</strain>
    </source>
</reference>
<name>A0A4R5D3N9_9FLAO</name>
<evidence type="ECO:0000313" key="4">
    <source>
        <dbReference type="Proteomes" id="UP000294597"/>
    </source>
</evidence>
<feature type="region of interest" description="Disordered" evidence="1">
    <location>
        <begin position="98"/>
        <end position="197"/>
    </location>
</feature>
<sequence>MKNKKNIDRLFQEKFKDFETEPNEQAWLNIKAALQEENKERKLLPIWFKYTGMAAALFFCFFALNTIFKTSNEPKSPIILDSEIVITPPLRTDSIATKSTNDAKESQPQKTAQIALSDDEQIKGKKLPPASKKRKQKSKANATVHKNKATAFQKEPTFINGTTAQDQAITEESNPRNASSTASLSKKDNNEIILKDKKDSKIAESNIEAKQSGPNELEELLKAKEQVVVNKTKNKWEIVPNIAAMYINTKASGSAIDPQLSTNNKTADNGFSVGIGINYALSNKLALRSGINAFSVGYNTNDVAYAAGLNTHSLANVNYTSNESIEILNQASFNGLTLLEKDLQKTSTGSINQKMGYYEIPVELSYAILDKKFGINIIGGVSTLFLNQNEISLIAPQANVKLGEASNLNTIHFSTNFGLGFEYEFVKSFQINFEPMIKYQLNSYSNDSSNFNPIYIGLYSGISYRF</sequence>
<dbReference type="Proteomes" id="UP000294597">
    <property type="component" value="Unassembled WGS sequence"/>
</dbReference>
<dbReference type="EMBL" id="SMFO01000003">
    <property type="protein sequence ID" value="TDE04895.1"/>
    <property type="molecule type" value="Genomic_DNA"/>
</dbReference>
<comment type="caution">
    <text evidence="3">The sequence shown here is derived from an EMBL/GenBank/DDBJ whole genome shotgun (WGS) entry which is preliminary data.</text>
</comment>
<evidence type="ECO:0000256" key="2">
    <source>
        <dbReference type="SAM" id="Phobius"/>
    </source>
</evidence>
<dbReference type="InterPro" id="IPR011250">
    <property type="entry name" value="OMP/PagP_B-barrel"/>
</dbReference>
<keyword evidence="2" id="KW-1133">Transmembrane helix</keyword>
<keyword evidence="2" id="KW-0812">Transmembrane</keyword>
<accession>A0A4R5D3N9</accession>
<protein>
    <submittedName>
        <fullName evidence="3">Uncharacterized protein</fullName>
    </submittedName>
</protein>
<feature type="compositionally biased region" description="Polar residues" evidence="1">
    <location>
        <begin position="159"/>
        <end position="184"/>
    </location>
</feature>
<dbReference type="AlphaFoldDB" id="A0A4R5D3N9"/>